<dbReference type="Proteomes" id="UP000283003">
    <property type="component" value="Unassembled WGS sequence"/>
</dbReference>
<organism evidence="2 3">
    <name type="scientific">Croceicoccus ponticola</name>
    <dbReference type="NCBI Taxonomy" id="2217664"/>
    <lineage>
        <taxon>Bacteria</taxon>
        <taxon>Pseudomonadati</taxon>
        <taxon>Pseudomonadota</taxon>
        <taxon>Alphaproteobacteria</taxon>
        <taxon>Sphingomonadales</taxon>
        <taxon>Erythrobacteraceae</taxon>
        <taxon>Croceicoccus</taxon>
    </lineage>
</organism>
<proteinExistence type="predicted"/>
<feature type="transmembrane region" description="Helical" evidence="1">
    <location>
        <begin position="212"/>
        <end position="230"/>
    </location>
</feature>
<reference evidence="2 3" key="1">
    <citation type="submission" date="2018-12" db="EMBL/GenBank/DDBJ databases">
        <title>Croceicoccus ponticola sp. nov., a lipolytic bacterium isolated from seawater.</title>
        <authorList>
            <person name="Yoon J.-H."/>
        </authorList>
    </citation>
    <scope>NUCLEOTIDE SEQUENCE [LARGE SCALE GENOMIC DNA]</scope>
    <source>
        <strain evidence="2 3">GM-16</strain>
    </source>
</reference>
<feature type="transmembrane region" description="Helical" evidence="1">
    <location>
        <begin position="34"/>
        <end position="52"/>
    </location>
</feature>
<accession>A0A437H1B1</accession>
<keyword evidence="1" id="KW-0472">Membrane</keyword>
<feature type="transmembrane region" description="Helical" evidence="1">
    <location>
        <begin position="64"/>
        <end position="82"/>
    </location>
</feature>
<evidence type="ECO:0000256" key="1">
    <source>
        <dbReference type="SAM" id="Phobius"/>
    </source>
</evidence>
<keyword evidence="1" id="KW-0812">Transmembrane</keyword>
<name>A0A437H1B1_9SPHN</name>
<feature type="transmembrane region" description="Helical" evidence="1">
    <location>
        <begin position="154"/>
        <end position="176"/>
    </location>
</feature>
<keyword evidence="3" id="KW-1185">Reference proteome</keyword>
<evidence type="ECO:0000313" key="3">
    <source>
        <dbReference type="Proteomes" id="UP000283003"/>
    </source>
</evidence>
<keyword evidence="1" id="KW-1133">Transmembrane helix</keyword>
<sequence length="235" mass="23677">MGLTFAVVAIVSGALIVGALIGVYGKLRARTEGFIVALAGGALLLSLVTELIEPTLEKSNMLTTVLGVATGAIIFTVIDYLIDEKWGSNGGAGLLAAVTTDGIPENLALGVALIGAGPKEVAALGASILLSNLPEAASGARSMRDEQGWSKVRVIGLWTATAAILSLAALAGYLLFANVNEHLLGFVRCVAAGAVVASLGTEVFPKAYKKDAHTVGIATALGVLLALILSEVGGG</sequence>
<evidence type="ECO:0000313" key="2">
    <source>
        <dbReference type="EMBL" id="RVQ69326.1"/>
    </source>
</evidence>
<dbReference type="RefSeq" id="WP_127611518.1">
    <property type="nucleotide sequence ID" value="NZ_RXOL01000001.1"/>
</dbReference>
<feature type="transmembrane region" description="Helical" evidence="1">
    <location>
        <begin position="6"/>
        <end position="27"/>
    </location>
</feature>
<dbReference type="AlphaFoldDB" id="A0A437H1B1"/>
<gene>
    <name evidence="2" type="ORF">EKN06_03840</name>
</gene>
<protein>
    <submittedName>
        <fullName evidence="2">Zinc transporter</fullName>
    </submittedName>
</protein>
<dbReference type="OrthoDB" id="1145132at2"/>
<comment type="caution">
    <text evidence="2">The sequence shown here is derived from an EMBL/GenBank/DDBJ whole genome shotgun (WGS) entry which is preliminary data.</text>
</comment>
<dbReference type="EMBL" id="RXOL01000001">
    <property type="protein sequence ID" value="RVQ69326.1"/>
    <property type="molecule type" value="Genomic_DNA"/>
</dbReference>